<dbReference type="RefSeq" id="WP_112376457.1">
    <property type="nucleotide sequence ID" value="NZ_CP069793.1"/>
</dbReference>
<evidence type="ECO:0000256" key="2">
    <source>
        <dbReference type="ARBA" id="ARBA00009975"/>
    </source>
</evidence>
<evidence type="ECO:0000313" key="11">
    <source>
        <dbReference type="Proteomes" id="UP000251241"/>
    </source>
</evidence>
<dbReference type="InterPro" id="IPR019796">
    <property type="entry name" value="G6P_DH_AS"/>
</dbReference>
<dbReference type="Pfam" id="PF02781">
    <property type="entry name" value="G6PD_C"/>
    <property type="match status" value="1"/>
</dbReference>
<dbReference type="UniPathway" id="UPA00115">
    <property type="reaction ID" value="UER00408"/>
</dbReference>
<feature type="domain" description="Glucose-6-phosphate dehydrogenase NAD-binding" evidence="8">
    <location>
        <begin position="12"/>
        <end position="194"/>
    </location>
</feature>
<comment type="pathway">
    <text evidence="1 7">Carbohydrate degradation; pentose phosphate pathway; D-ribulose 5-phosphate from D-glucose 6-phosphate (oxidative stage): step 1/3.</text>
</comment>
<keyword evidence="4 7" id="KW-0521">NADP</keyword>
<dbReference type="HAMAP" id="MF_00966">
    <property type="entry name" value="G6PD"/>
    <property type="match status" value="1"/>
</dbReference>
<dbReference type="GO" id="GO:0005829">
    <property type="term" value="C:cytosol"/>
    <property type="evidence" value="ECO:0007669"/>
    <property type="project" value="TreeGrafter"/>
</dbReference>
<feature type="binding site" evidence="7">
    <location>
        <position position="347"/>
    </location>
    <ligand>
        <name>substrate</name>
    </ligand>
</feature>
<evidence type="ECO:0000256" key="5">
    <source>
        <dbReference type="ARBA" id="ARBA00023002"/>
    </source>
</evidence>
<dbReference type="InterPro" id="IPR036291">
    <property type="entry name" value="NAD(P)-bd_dom_sf"/>
</dbReference>
<feature type="binding site" evidence="7">
    <location>
        <position position="189"/>
    </location>
    <ligand>
        <name>substrate</name>
    </ligand>
</feature>
<dbReference type="Proteomes" id="UP000251241">
    <property type="component" value="Unassembled WGS sequence"/>
</dbReference>
<dbReference type="InterPro" id="IPR022674">
    <property type="entry name" value="G6P_DH_NAD-bd"/>
</dbReference>
<dbReference type="GO" id="GO:0009051">
    <property type="term" value="P:pentose-phosphate shunt, oxidative branch"/>
    <property type="evidence" value="ECO:0007669"/>
    <property type="project" value="TreeGrafter"/>
</dbReference>
<dbReference type="GO" id="GO:0004345">
    <property type="term" value="F:glucose-6-phosphate dehydrogenase activity"/>
    <property type="evidence" value="ECO:0007669"/>
    <property type="project" value="UniProtKB-UniRule"/>
</dbReference>
<evidence type="ECO:0000256" key="4">
    <source>
        <dbReference type="ARBA" id="ARBA00022857"/>
    </source>
</evidence>
<keyword evidence="3 7" id="KW-0313">Glucose metabolism</keyword>
<comment type="similarity">
    <text evidence="2 7">Belongs to the glucose-6-phosphate dehydrogenase family.</text>
</comment>
<feature type="binding site" evidence="7">
    <location>
        <begin position="92"/>
        <end position="93"/>
    </location>
    <ligand>
        <name>NADP(+)</name>
        <dbReference type="ChEBI" id="CHEBI:58349"/>
    </ligand>
</feature>
<evidence type="ECO:0000259" key="8">
    <source>
        <dbReference type="Pfam" id="PF00479"/>
    </source>
</evidence>
<evidence type="ECO:0000256" key="1">
    <source>
        <dbReference type="ARBA" id="ARBA00004937"/>
    </source>
</evidence>
<dbReference type="PIRSF" id="PIRSF000110">
    <property type="entry name" value="G6PD"/>
    <property type="match status" value="1"/>
</dbReference>
<dbReference type="Gene3D" id="3.40.50.720">
    <property type="entry name" value="NAD(P)-binding Rossmann-like Domain"/>
    <property type="match status" value="1"/>
</dbReference>
<dbReference type="InterPro" id="IPR022675">
    <property type="entry name" value="G6P_DH_C"/>
</dbReference>
<feature type="binding site" evidence="7">
    <location>
        <position position="242"/>
    </location>
    <ligand>
        <name>substrate</name>
    </ligand>
</feature>
<dbReference type="SUPFAM" id="SSF51735">
    <property type="entry name" value="NAD(P)-binding Rossmann-fold domains"/>
    <property type="match status" value="1"/>
</dbReference>
<feature type="binding site" evidence="7">
    <location>
        <position position="223"/>
    </location>
    <ligand>
        <name>substrate</name>
    </ligand>
</feature>
<dbReference type="Gene3D" id="3.30.360.10">
    <property type="entry name" value="Dihydrodipicolinate Reductase, domain 2"/>
    <property type="match status" value="1"/>
</dbReference>
<proteinExistence type="inferred from homology"/>
<evidence type="ECO:0000256" key="7">
    <source>
        <dbReference type="HAMAP-Rule" id="MF_00966"/>
    </source>
</evidence>
<keyword evidence="6 7" id="KW-0119">Carbohydrate metabolism</keyword>
<dbReference type="PROSITE" id="PS00069">
    <property type="entry name" value="G6P_DEHYDROGENASE"/>
    <property type="match status" value="1"/>
</dbReference>
<dbReference type="PRINTS" id="PR00079">
    <property type="entry name" value="G6PDHDRGNASE"/>
</dbReference>
<organism evidence="10 11">
    <name type="scientific">Sphingobacterium multivorum</name>
    <dbReference type="NCBI Taxonomy" id="28454"/>
    <lineage>
        <taxon>Bacteria</taxon>
        <taxon>Pseudomonadati</taxon>
        <taxon>Bacteroidota</taxon>
        <taxon>Sphingobacteriia</taxon>
        <taxon>Sphingobacteriales</taxon>
        <taxon>Sphingobacteriaceae</taxon>
        <taxon>Sphingobacterium</taxon>
    </lineage>
</organism>
<dbReference type="InterPro" id="IPR001282">
    <property type="entry name" value="G6P_DH"/>
</dbReference>
<sequence>MKNNDKKPTSIVVFGATGDLAKRKLFPAFFNLFLEGWLPEEFEILSLGRTEQTQEEFRNYILENIRTFSRIQKFSQEQWNNFSEKIKFIRFDITQEESFIRLKNELDTIDVNLGIRSNRLFYLSVAPSFIETVSNSLKNAGLTENVDQDRMIIEKPFGYDKASAVALNKLLSQTFKEEQIYRIDHYLGKENVQNILAFRFGNTIFEPLWNNNYIDSVQITVAETVGVEDRGGYYDGSGALRDMIQNHLMQILCMIAMEAPAAFESSEIRDRKVDVLKSVRRMNLEDIGHYTVRAQYIEGEIDGKKKAGYLEEPGVNPNSNTETYVAMKFYIDNERWRGVPFYMRTGKRMQEKKSSIVISFKDVPCTTFRDDLNILFPNKLVINIQPEMDVRLSFMTKKPGLDMKLKPAEMVFDYFECSSETPEAYETLLLDALDGDSTLFMRSDQVEEAWDVISNIQAAWESGNSPKMDTYAAGSAGPAAADDLLKRQGHHWLSTSAEKFKKEQDA</sequence>
<evidence type="ECO:0000313" key="10">
    <source>
        <dbReference type="EMBL" id="SPZ95030.1"/>
    </source>
</evidence>
<feature type="binding site" evidence="7">
    <location>
        <position position="352"/>
    </location>
    <ligand>
        <name>substrate</name>
    </ligand>
</feature>
<evidence type="ECO:0000259" key="9">
    <source>
        <dbReference type="Pfam" id="PF02781"/>
    </source>
</evidence>
<reference evidence="10 11" key="1">
    <citation type="submission" date="2018-06" db="EMBL/GenBank/DDBJ databases">
        <authorList>
            <consortium name="Pathogen Informatics"/>
            <person name="Doyle S."/>
        </authorList>
    </citation>
    <scope>NUCLEOTIDE SEQUENCE [LARGE SCALE GENOMIC DNA]</scope>
    <source>
        <strain evidence="10 11">NCTC11343</strain>
    </source>
</reference>
<dbReference type="EMBL" id="UAUU01000011">
    <property type="protein sequence ID" value="SPZ95030.1"/>
    <property type="molecule type" value="Genomic_DNA"/>
</dbReference>
<keyword evidence="5 7" id="KW-0560">Oxidoreductase</keyword>
<feature type="binding site" evidence="7">
    <location>
        <position position="185"/>
    </location>
    <ligand>
        <name>substrate</name>
    </ligand>
</feature>
<dbReference type="GO" id="GO:0006006">
    <property type="term" value="P:glucose metabolic process"/>
    <property type="evidence" value="ECO:0007669"/>
    <property type="project" value="UniProtKB-KW"/>
</dbReference>
<evidence type="ECO:0000256" key="3">
    <source>
        <dbReference type="ARBA" id="ARBA00022526"/>
    </source>
</evidence>
<protein>
    <recommendedName>
        <fullName evidence="7">Glucose-6-phosphate 1-dehydrogenase</fullName>
        <shortName evidence="7">G6PD</shortName>
        <ecNumber evidence="7">1.1.1.49</ecNumber>
    </recommendedName>
</protein>
<gene>
    <name evidence="10" type="primary">zwf_2</name>
    <name evidence="7" type="synonym">zwf</name>
    <name evidence="10" type="ORF">NCTC11343_05712</name>
</gene>
<dbReference type="PANTHER" id="PTHR23429">
    <property type="entry name" value="GLUCOSE-6-PHOSPHATE 1-DEHYDROGENASE G6PD"/>
    <property type="match status" value="1"/>
</dbReference>
<dbReference type="SUPFAM" id="SSF55347">
    <property type="entry name" value="Glyceraldehyde-3-phosphate dehydrogenase-like, C-terminal domain"/>
    <property type="match status" value="1"/>
</dbReference>
<feature type="domain" description="Glucose-6-phosphate dehydrogenase C-terminal" evidence="9">
    <location>
        <begin position="196"/>
        <end position="492"/>
    </location>
</feature>
<feature type="binding site" evidence="7">
    <location>
        <begin position="15"/>
        <end position="22"/>
    </location>
    <ligand>
        <name>NADP(+)</name>
        <dbReference type="ChEBI" id="CHEBI:58349"/>
    </ligand>
</feature>
<comment type="catalytic activity">
    <reaction evidence="7">
        <text>D-glucose 6-phosphate + NADP(+) = 6-phospho-D-glucono-1,5-lactone + NADPH + H(+)</text>
        <dbReference type="Rhea" id="RHEA:15841"/>
        <dbReference type="ChEBI" id="CHEBI:15378"/>
        <dbReference type="ChEBI" id="CHEBI:57783"/>
        <dbReference type="ChEBI" id="CHEBI:57955"/>
        <dbReference type="ChEBI" id="CHEBI:58349"/>
        <dbReference type="ChEBI" id="CHEBI:61548"/>
        <dbReference type="EC" id="1.1.1.49"/>
    </reaction>
</comment>
<accession>A0A2X2LZK4</accession>
<dbReference type="AlphaFoldDB" id="A0A2X2LZK4"/>
<dbReference type="GeneID" id="97180448"/>
<dbReference type="PANTHER" id="PTHR23429:SF0">
    <property type="entry name" value="GLUCOSE-6-PHOSPHATE 1-DEHYDROGENASE"/>
    <property type="match status" value="1"/>
</dbReference>
<comment type="function">
    <text evidence="7">Catalyzes the oxidation of glucose 6-phosphate to 6-phosphogluconolactone.</text>
</comment>
<feature type="active site" description="Proton acceptor" evidence="7">
    <location>
        <position position="247"/>
    </location>
</feature>
<feature type="binding site" evidence="7">
    <location>
        <position position="49"/>
    </location>
    <ligand>
        <name>NADP(+)</name>
        <dbReference type="ChEBI" id="CHEBI:58349"/>
    </ligand>
</feature>
<dbReference type="GO" id="GO:0050661">
    <property type="term" value="F:NADP binding"/>
    <property type="evidence" value="ECO:0007669"/>
    <property type="project" value="UniProtKB-UniRule"/>
</dbReference>
<dbReference type="NCBIfam" id="TIGR00871">
    <property type="entry name" value="zwf"/>
    <property type="match status" value="1"/>
</dbReference>
<name>A0A2X2LZK4_SPHMU</name>
<dbReference type="EC" id="1.1.1.49" evidence="7"/>
<feature type="binding site" evidence="7">
    <location>
        <position position="155"/>
    </location>
    <ligand>
        <name>NADP(+)</name>
        <dbReference type="ChEBI" id="CHEBI:58349"/>
    </ligand>
</feature>
<dbReference type="Pfam" id="PF00479">
    <property type="entry name" value="G6PD_N"/>
    <property type="match status" value="1"/>
</dbReference>
<evidence type="ECO:0000256" key="6">
    <source>
        <dbReference type="ARBA" id="ARBA00023277"/>
    </source>
</evidence>